<feature type="transmembrane region" description="Helical" evidence="1">
    <location>
        <begin position="206"/>
        <end position="226"/>
    </location>
</feature>
<feature type="transmembrane region" description="Helical" evidence="1">
    <location>
        <begin position="21"/>
        <end position="43"/>
    </location>
</feature>
<dbReference type="EMBL" id="JBHSAY010000003">
    <property type="protein sequence ID" value="MFC4129140.1"/>
    <property type="molecule type" value="Genomic_DNA"/>
</dbReference>
<dbReference type="GO" id="GO:0008237">
    <property type="term" value="F:metallopeptidase activity"/>
    <property type="evidence" value="ECO:0007669"/>
    <property type="project" value="UniProtKB-KW"/>
</dbReference>
<evidence type="ECO:0000313" key="2">
    <source>
        <dbReference type="EMBL" id="MFC4129140.1"/>
    </source>
</evidence>
<keyword evidence="2" id="KW-0378">Hydrolase</keyword>
<keyword evidence="2" id="KW-0482">Metalloprotease</keyword>
<gene>
    <name evidence="2" type="ORF">ACFOZ4_00750</name>
</gene>
<reference evidence="3" key="1">
    <citation type="journal article" date="2019" name="Int. J. Syst. Evol. Microbiol.">
        <title>The Global Catalogue of Microorganisms (GCM) 10K type strain sequencing project: providing services to taxonomists for standard genome sequencing and annotation.</title>
        <authorList>
            <consortium name="The Broad Institute Genomics Platform"/>
            <consortium name="The Broad Institute Genome Sequencing Center for Infectious Disease"/>
            <person name="Wu L."/>
            <person name="Ma J."/>
        </authorList>
    </citation>
    <scope>NUCLEOTIDE SEQUENCE [LARGE SCALE GENOMIC DNA]</scope>
    <source>
        <strain evidence="3">CGMCC 4.7289</strain>
    </source>
</reference>
<keyword evidence="2" id="KW-0645">Protease</keyword>
<evidence type="ECO:0000313" key="3">
    <source>
        <dbReference type="Proteomes" id="UP001595816"/>
    </source>
</evidence>
<comment type="caution">
    <text evidence="2">The sequence shown here is derived from an EMBL/GenBank/DDBJ whole genome shotgun (WGS) entry which is preliminary data.</text>
</comment>
<accession>A0ABV8LFX0</accession>
<feature type="transmembrane region" description="Helical" evidence="1">
    <location>
        <begin position="233"/>
        <end position="253"/>
    </location>
</feature>
<feature type="transmembrane region" description="Helical" evidence="1">
    <location>
        <begin position="407"/>
        <end position="428"/>
    </location>
</feature>
<organism evidence="2 3">
    <name type="scientific">Hamadaea flava</name>
    <dbReference type="NCBI Taxonomy" id="1742688"/>
    <lineage>
        <taxon>Bacteria</taxon>
        <taxon>Bacillati</taxon>
        <taxon>Actinomycetota</taxon>
        <taxon>Actinomycetes</taxon>
        <taxon>Micromonosporales</taxon>
        <taxon>Micromonosporaceae</taxon>
        <taxon>Hamadaea</taxon>
    </lineage>
</organism>
<feature type="transmembrane region" description="Helical" evidence="1">
    <location>
        <begin position="82"/>
        <end position="101"/>
    </location>
</feature>
<evidence type="ECO:0000256" key="1">
    <source>
        <dbReference type="SAM" id="Phobius"/>
    </source>
</evidence>
<feature type="transmembrane region" description="Helical" evidence="1">
    <location>
        <begin position="160"/>
        <end position="186"/>
    </location>
</feature>
<name>A0ABV8LFX0_9ACTN</name>
<dbReference type="Proteomes" id="UP001595816">
    <property type="component" value="Unassembled WGS sequence"/>
</dbReference>
<proteinExistence type="predicted"/>
<keyword evidence="3" id="KW-1185">Reference proteome</keyword>
<keyword evidence="1" id="KW-0812">Transmembrane</keyword>
<keyword evidence="1" id="KW-0472">Membrane</keyword>
<dbReference type="RefSeq" id="WP_253758826.1">
    <property type="nucleotide sequence ID" value="NZ_JAMZDZ010000001.1"/>
</dbReference>
<feature type="transmembrane region" description="Helical" evidence="1">
    <location>
        <begin position="265"/>
        <end position="290"/>
    </location>
</feature>
<protein>
    <submittedName>
        <fullName evidence="2">PrsW family intramembrane metalloprotease</fullName>
    </submittedName>
</protein>
<keyword evidence="1" id="KW-1133">Transmembrane helix</keyword>
<sequence>MSTDSVRPTPRTARAVRSLQMPAFWLLTGLLLICGIQLLGIFATAYGKWPTATLTAIVLFGLYAVPFWLFIASLDFLEREPWLLLATAFAWGAAVAPIVAIPGNRAVHDLLAKLVSPEFAAAWGSAIAGPSVEELLKGLGVIVLVLIARAQINSVLDGMVYGALVGLGFQIVEDIIYAVNAVAVAGQGDEIGPVISTVFLRGFLSGLWSHTIFSALVGGGIAYFLVHTRRSMLNRLAGVAVGFGGAWFLHFLWNSPLLADGVGGGAGGILLGLLIKGLPALALVLSLAWLARSREARFYLAELGELGDPHVATPGEVGTLAEAHLRARARHHAKKVAGGKGERAVRTLQRAQCRYAVELARARAAHGAPGADPVVTRARESVLAARQRLTQLGVDEALPGTHKHRRWLWWVLAAVLVVLLLMSAFRALGGG</sequence>
<dbReference type="Pfam" id="PF13367">
    <property type="entry name" value="PrsW-protease"/>
    <property type="match status" value="1"/>
</dbReference>
<dbReference type="InterPro" id="IPR026898">
    <property type="entry name" value="PrsW"/>
</dbReference>
<feature type="transmembrane region" description="Helical" evidence="1">
    <location>
        <begin position="121"/>
        <end position="148"/>
    </location>
</feature>
<feature type="transmembrane region" description="Helical" evidence="1">
    <location>
        <begin position="49"/>
        <end position="70"/>
    </location>
</feature>
<dbReference type="PANTHER" id="PTHR36844:SF1">
    <property type="entry name" value="PROTEASE PRSW"/>
    <property type="match status" value="1"/>
</dbReference>
<dbReference type="PANTHER" id="PTHR36844">
    <property type="entry name" value="PROTEASE PRSW"/>
    <property type="match status" value="1"/>
</dbReference>